<evidence type="ECO:0000313" key="3">
    <source>
        <dbReference type="EMBL" id="KKQ38706.1"/>
    </source>
</evidence>
<dbReference type="InterPro" id="IPR036415">
    <property type="entry name" value="Lamin_tail_dom_sf"/>
</dbReference>
<dbReference type="InterPro" id="IPR001322">
    <property type="entry name" value="Lamin_tail_dom"/>
</dbReference>
<dbReference type="Gene3D" id="2.60.40.1260">
    <property type="entry name" value="Lamin Tail domain"/>
    <property type="match status" value="1"/>
</dbReference>
<reference evidence="3 4" key="1">
    <citation type="journal article" date="2015" name="Nature">
        <title>rRNA introns, odd ribosomes, and small enigmatic genomes across a large radiation of phyla.</title>
        <authorList>
            <person name="Brown C.T."/>
            <person name="Hug L.A."/>
            <person name="Thomas B.C."/>
            <person name="Sharon I."/>
            <person name="Castelle C.J."/>
            <person name="Singh A."/>
            <person name="Wilkins M.J."/>
            <person name="Williams K.H."/>
            <person name="Banfield J.F."/>
        </authorList>
    </citation>
    <scope>NUCLEOTIDE SEQUENCE [LARGE SCALE GENOMIC DNA]</scope>
</reference>
<dbReference type="Proteomes" id="UP000034471">
    <property type="component" value="Unassembled WGS sequence"/>
</dbReference>
<feature type="signal peptide" evidence="1">
    <location>
        <begin position="1"/>
        <end position="28"/>
    </location>
</feature>
<dbReference type="PROSITE" id="PS51841">
    <property type="entry name" value="LTD"/>
    <property type="match status" value="1"/>
</dbReference>
<accession>A0A0G0KDP3</accession>
<keyword evidence="1" id="KW-0732">Signal</keyword>
<organism evidence="3 4">
    <name type="scientific">Candidatus Roizmanbacteria bacterium GW2011_GWA2_37_7</name>
    <dbReference type="NCBI Taxonomy" id="1618481"/>
    <lineage>
        <taxon>Bacteria</taxon>
        <taxon>Candidatus Roizmaniibacteriota</taxon>
    </lineage>
</organism>
<protein>
    <recommendedName>
        <fullName evidence="2">LTD domain-containing protein</fullName>
    </recommendedName>
</protein>
<dbReference type="STRING" id="1618481.US54_C0005G0019"/>
<sequence>MFIQTKQQITIILILTILFLLSNQQAHAALYINEIFPAPVSPNLEWVELYNDEDVVVDLANYTLVDDSNKKLTFSSATIPANGFMVITSINILNNSGDTVMLKNGENTTVDTIVYPSISSNNSYVKCASDWYVVSTSTQQSYNNIYISEVMVAPETSEKEWIEFYNDNEYDVTLTDWFIDDIEGSGSAPKKISVSIGPKQYAVIEISSAIFNNSGDSVRLLDFEENEKDVFSYKSSEKGNTWGWIEIKGKKFCLQSPSKNKTNTACLQDQTSDILDSVDEKPSSSKTGVDISISRANQPLISSIRYTSYAIAVTPPIIIPQSNVTHQEIRGVTTTAYGSKQVPSTLPLLAASYSLLSIGSLVIKMIYS</sequence>
<dbReference type="AlphaFoldDB" id="A0A0G0KDP3"/>
<feature type="domain" description="LTD" evidence="2">
    <location>
        <begin position="135"/>
        <end position="235"/>
    </location>
</feature>
<evidence type="ECO:0000313" key="4">
    <source>
        <dbReference type="Proteomes" id="UP000034471"/>
    </source>
</evidence>
<gene>
    <name evidence="3" type="ORF">US54_C0005G0019</name>
</gene>
<dbReference type="SUPFAM" id="SSF74853">
    <property type="entry name" value="Lamin A/C globular tail domain"/>
    <property type="match status" value="2"/>
</dbReference>
<dbReference type="EMBL" id="LBTJ01000005">
    <property type="protein sequence ID" value="KKQ38706.1"/>
    <property type="molecule type" value="Genomic_DNA"/>
</dbReference>
<dbReference type="Pfam" id="PF00932">
    <property type="entry name" value="LTD"/>
    <property type="match status" value="2"/>
</dbReference>
<evidence type="ECO:0000256" key="1">
    <source>
        <dbReference type="SAM" id="SignalP"/>
    </source>
</evidence>
<name>A0A0G0KDP3_9BACT</name>
<evidence type="ECO:0000259" key="2">
    <source>
        <dbReference type="PROSITE" id="PS51841"/>
    </source>
</evidence>
<proteinExistence type="predicted"/>
<feature type="chain" id="PRO_5002533162" description="LTD domain-containing protein" evidence="1">
    <location>
        <begin position="29"/>
        <end position="368"/>
    </location>
</feature>
<comment type="caution">
    <text evidence="3">The sequence shown here is derived from an EMBL/GenBank/DDBJ whole genome shotgun (WGS) entry which is preliminary data.</text>
</comment>